<evidence type="ECO:0000313" key="4">
    <source>
        <dbReference type="Proteomes" id="UP000029050"/>
    </source>
</evidence>
<feature type="transmembrane region" description="Helical" evidence="2">
    <location>
        <begin position="214"/>
        <end position="236"/>
    </location>
</feature>
<dbReference type="EMBL" id="JGZI01000009">
    <property type="protein sequence ID" value="KFI82231.1"/>
    <property type="molecule type" value="Genomic_DNA"/>
</dbReference>
<dbReference type="Proteomes" id="UP000029050">
    <property type="component" value="Unassembled WGS sequence"/>
</dbReference>
<feature type="transmembrane region" description="Helical" evidence="2">
    <location>
        <begin position="248"/>
        <end position="272"/>
    </location>
</feature>
<protein>
    <submittedName>
        <fullName evidence="3">Putative phage shock protein C, PspC</fullName>
    </submittedName>
</protein>
<feature type="transmembrane region" description="Helical" evidence="2">
    <location>
        <begin position="42"/>
        <end position="75"/>
    </location>
</feature>
<gene>
    <name evidence="3" type="ORF">BPSY_1080</name>
</gene>
<feature type="transmembrane region" description="Helical" evidence="2">
    <location>
        <begin position="279"/>
        <end position="302"/>
    </location>
</feature>
<keyword evidence="2" id="KW-1133">Transmembrane helix</keyword>
<dbReference type="eggNOG" id="COG1983">
    <property type="taxonomic scope" value="Bacteria"/>
</dbReference>
<keyword evidence="4" id="KW-1185">Reference proteome</keyword>
<dbReference type="STRING" id="218140.BPSY_1080"/>
<evidence type="ECO:0000256" key="1">
    <source>
        <dbReference type="SAM" id="MobiDB-lite"/>
    </source>
</evidence>
<keyword evidence="2" id="KW-0812">Transmembrane</keyword>
<feature type="compositionally biased region" description="Low complexity" evidence="1">
    <location>
        <begin position="170"/>
        <end position="192"/>
    </location>
</feature>
<organism evidence="3 4">
    <name type="scientific">Bifidobacterium psychraerophilum</name>
    <dbReference type="NCBI Taxonomy" id="218140"/>
    <lineage>
        <taxon>Bacteria</taxon>
        <taxon>Bacillati</taxon>
        <taxon>Actinomycetota</taxon>
        <taxon>Actinomycetes</taxon>
        <taxon>Bifidobacteriales</taxon>
        <taxon>Bifidobacteriaceae</taxon>
        <taxon>Bifidobacterium</taxon>
    </lineage>
</organism>
<accession>A0A087CG31</accession>
<dbReference type="AlphaFoldDB" id="A0A087CG31"/>
<reference evidence="3 4" key="1">
    <citation type="submission" date="2014-03" db="EMBL/GenBank/DDBJ databases">
        <title>Genomics of Bifidobacteria.</title>
        <authorList>
            <person name="Ventura M."/>
            <person name="Milani C."/>
            <person name="Lugli G.A."/>
        </authorList>
    </citation>
    <scope>NUCLEOTIDE SEQUENCE [LARGE SCALE GENOMIC DNA]</scope>
    <source>
        <strain evidence="3 4">LMG 21775</strain>
    </source>
</reference>
<sequence>MLASILCFGIGAALYGFAWFVLPDDRSDSILLEDLIAGRWDWSCVGVFLCFGTALVFPGVGLFVLALAAFALFLLMQWGRQSDQRRQRSSGQSGPEPYGNQGYATYANNPARNGGVPGNGTAPSTDDGYDPSGYTGADRSSSPAQPAADGASGYRPSEQRGFVGPDTNRPGPSYASPYSSATPSSQPPMAAAQPYPSYRYQYQPRTVYARRRPAGPVIVSAVVGVLLVSAAAMLVVASRGSYSVDQTLAVATMWSCAGTILLGVVLVLLGCAGRRSGGLIPFALISALVSITLMGISGAYGYTNLVAQRNTSGYERVQLSSNTTLGSTSADMRRYARGILIDASATGDAKGDVATIDLSGYRNNNGTHEVTSADGKSIQSACPTGNVRLAVVHAQAVVVMPRNCTYSVNGNRGTSYAETHLSGTFVRIGDSGSLSLNESFSMSDNGESQSLPGDLDTAELNIDATALLDGEVSVVYTR</sequence>
<feature type="region of interest" description="Disordered" evidence="1">
    <location>
        <begin position="85"/>
        <end position="192"/>
    </location>
</feature>
<proteinExistence type="predicted"/>
<keyword evidence="2" id="KW-0472">Membrane</keyword>
<comment type="caution">
    <text evidence="3">The sequence shown here is derived from an EMBL/GenBank/DDBJ whole genome shotgun (WGS) entry which is preliminary data.</text>
</comment>
<name>A0A087CG31_9BIFI</name>
<feature type="compositionally biased region" description="Polar residues" evidence="1">
    <location>
        <begin position="102"/>
        <end position="111"/>
    </location>
</feature>
<evidence type="ECO:0000256" key="2">
    <source>
        <dbReference type="SAM" id="Phobius"/>
    </source>
</evidence>
<evidence type="ECO:0000313" key="3">
    <source>
        <dbReference type="EMBL" id="KFI82231.1"/>
    </source>
</evidence>